<protein>
    <submittedName>
        <fullName evidence="1">Uncharacterized protein</fullName>
    </submittedName>
</protein>
<accession>A0ACB7RJS3</accession>
<sequence>MTPSTLSRSHVATPSLPMLCPAGTRVCTSSRRGEGDSGTTGRPPNVGRNVASALLIPYSSDCKRTLLLRALSVVELCEVYLNRDRGAENEDVKRVKL</sequence>
<evidence type="ECO:0000313" key="1">
    <source>
        <dbReference type="EMBL" id="KAH6922858.1"/>
    </source>
</evidence>
<reference evidence="1" key="1">
    <citation type="submission" date="2020-05" db="EMBL/GenBank/DDBJ databases">
        <title>Large-scale comparative analyses of tick genomes elucidate their genetic diversity and vector capacities.</title>
        <authorList>
            <person name="Jia N."/>
            <person name="Wang J."/>
            <person name="Shi W."/>
            <person name="Du L."/>
            <person name="Sun Y."/>
            <person name="Zhan W."/>
            <person name="Jiang J."/>
            <person name="Wang Q."/>
            <person name="Zhang B."/>
            <person name="Ji P."/>
            <person name="Sakyi L.B."/>
            <person name="Cui X."/>
            <person name="Yuan T."/>
            <person name="Jiang B."/>
            <person name="Yang W."/>
            <person name="Lam T.T.-Y."/>
            <person name="Chang Q."/>
            <person name="Ding S."/>
            <person name="Wang X."/>
            <person name="Zhu J."/>
            <person name="Ruan X."/>
            <person name="Zhao L."/>
            <person name="Wei J."/>
            <person name="Que T."/>
            <person name="Du C."/>
            <person name="Cheng J."/>
            <person name="Dai P."/>
            <person name="Han X."/>
            <person name="Huang E."/>
            <person name="Gao Y."/>
            <person name="Liu J."/>
            <person name="Shao H."/>
            <person name="Ye R."/>
            <person name="Li L."/>
            <person name="Wei W."/>
            <person name="Wang X."/>
            <person name="Wang C."/>
            <person name="Yang T."/>
            <person name="Huo Q."/>
            <person name="Li W."/>
            <person name="Guo W."/>
            <person name="Chen H."/>
            <person name="Zhou L."/>
            <person name="Ni X."/>
            <person name="Tian J."/>
            <person name="Zhou Y."/>
            <person name="Sheng Y."/>
            <person name="Liu T."/>
            <person name="Pan Y."/>
            <person name="Xia L."/>
            <person name="Li J."/>
            <person name="Zhao F."/>
            <person name="Cao W."/>
        </authorList>
    </citation>
    <scope>NUCLEOTIDE SEQUENCE</scope>
    <source>
        <strain evidence="1">Hyas-2018</strain>
    </source>
</reference>
<dbReference type="EMBL" id="CM023489">
    <property type="protein sequence ID" value="KAH6922858.1"/>
    <property type="molecule type" value="Genomic_DNA"/>
</dbReference>
<keyword evidence="2" id="KW-1185">Reference proteome</keyword>
<organism evidence="1 2">
    <name type="scientific">Hyalomma asiaticum</name>
    <name type="common">Tick</name>
    <dbReference type="NCBI Taxonomy" id="266040"/>
    <lineage>
        <taxon>Eukaryota</taxon>
        <taxon>Metazoa</taxon>
        <taxon>Ecdysozoa</taxon>
        <taxon>Arthropoda</taxon>
        <taxon>Chelicerata</taxon>
        <taxon>Arachnida</taxon>
        <taxon>Acari</taxon>
        <taxon>Parasitiformes</taxon>
        <taxon>Ixodida</taxon>
        <taxon>Ixodoidea</taxon>
        <taxon>Ixodidae</taxon>
        <taxon>Hyalomminae</taxon>
        <taxon>Hyalomma</taxon>
    </lineage>
</organism>
<evidence type="ECO:0000313" key="2">
    <source>
        <dbReference type="Proteomes" id="UP000821845"/>
    </source>
</evidence>
<dbReference type="Proteomes" id="UP000821845">
    <property type="component" value="Chromosome 9"/>
</dbReference>
<proteinExistence type="predicted"/>
<name>A0ACB7RJS3_HYAAI</name>
<gene>
    <name evidence="1" type="ORF">HPB50_019860</name>
</gene>
<comment type="caution">
    <text evidence="1">The sequence shown here is derived from an EMBL/GenBank/DDBJ whole genome shotgun (WGS) entry which is preliminary data.</text>
</comment>